<evidence type="ECO:0000256" key="3">
    <source>
        <dbReference type="ARBA" id="ARBA00023163"/>
    </source>
</evidence>
<dbReference type="RefSeq" id="WP_034329693.1">
    <property type="nucleotide sequence ID" value="NZ_JAVLSM010000021.1"/>
</dbReference>
<dbReference type="NCBIfam" id="NF033788">
    <property type="entry name" value="HTH_metalloreg"/>
    <property type="match status" value="1"/>
</dbReference>
<dbReference type="PANTHER" id="PTHR43132:SF2">
    <property type="entry name" value="ARSENICAL RESISTANCE OPERON REPRESSOR ARSR-RELATED"/>
    <property type="match status" value="1"/>
</dbReference>
<dbReference type="Gene3D" id="1.10.10.10">
    <property type="entry name" value="Winged helix-like DNA-binding domain superfamily/Winged helix DNA-binding domain"/>
    <property type="match status" value="1"/>
</dbReference>
<dbReference type="InterPro" id="IPR036390">
    <property type="entry name" value="WH_DNA-bd_sf"/>
</dbReference>
<dbReference type="PROSITE" id="PS50987">
    <property type="entry name" value="HTH_ARSR_2"/>
    <property type="match status" value="1"/>
</dbReference>
<dbReference type="GO" id="GO:0003700">
    <property type="term" value="F:DNA-binding transcription factor activity"/>
    <property type="evidence" value="ECO:0007669"/>
    <property type="project" value="InterPro"/>
</dbReference>
<dbReference type="InterPro" id="IPR011991">
    <property type="entry name" value="ArsR-like_HTH"/>
</dbReference>
<protein>
    <submittedName>
        <fullName evidence="5">Metalloregulator ArsR/SmtB family transcription factor</fullName>
    </submittedName>
</protein>
<proteinExistence type="predicted"/>
<comment type="caution">
    <text evidence="5">The sequence shown here is derived from an EMBL/GenBank/DDBJ whole genome shotgun (WGS) entry which is preliminary data.</text>
</comment>
<dbReference type="PRINTS" id="PR00778">
    <property type="entry name" value="HTHARSR"/>
</dbReference>
<dbReference type="EMBL" id="JAVRAA010000021">
    <property type="protein sequence ID" value="MDT0340359.1"/>
    <property type="molecule type" value="Genomic_DNA"/>
</dbReference>
<dbReference type="PANTHER" id="PTHR43132">
    <property type="entry name" value="ARSENICAL RESISTANCE OPERON REPRESSOR ARSR-RELATED"/>
    <property type="match status" value="1"/>
</dbReference>
<dbReference type="CDD" id="cd00090">
    <property type="entry name" value="HTH_ARSR"/>
    <property type="match status" value="1"/>
</dbReference>
<feature type="domain" description="HTH arsR-type" evidence="4">
    <location>
        <begin position="1"/>
        <end position="95"/>
    </location>
</feature>
<dbReference type="AlphaFoldDB" id="A0AAE4GG68"/>
<keyword evidence="2" id="KW-0238">DNA-binding</keyword>
<reference evidence="5" key="1">
    <citation type="submission" date="2023-02" db="EMBL/GenBank/DDBJ databases">
        <title>Description of Herbaspirillum huttiense subsp. nephrolepsisexaltata and Herbaspirillum huttiense subsp. lycopersicon.</title>
        <authorList>
            <person name="Poudel M."/>
            <person name="Sharma A."/>
            <person name="Goss E."/>
            <person name="Tapia J.H."/>
            <person name="Harmon C.M."/>
            <person name="Jones J.B."/>
        </authorList>
    </citation>
    <scope>NUCLEOTIDE SEQUENCE</scope>
    <source>
        <strain evidence="5">NC40101</strain>
    </source>
</reference>
<dbReference type="SMART" id="SM00418">
    <property type="entry name" value="HTH_ARSR"/>
    <property type="match status" value="1"/>
</dbReference>
<dbReference type="InterPro" id="IPR051011">
    <property type="entry name" value="Metal_resp_trans_reg"/>
</dbReference>
<dbReference type="InterPro" id="IPR001845">
    <property type="entry name" value="HTH_ArsR_DNA-bd_dom"/>
</dbReference>
<gene>
    <name evidence="5" type="ORF">RJN63_26245</name>
</gene>
<accession>A0AAE4GG68</accession>
<name>A0AAE4GG68_9BURK</name>
<keyword evidence="1" id="KW-0805">Transcription regulation</keyword>
<evidence type="ECO:0000256" key="1">
    <source>
        <dbReference type="ARBA" id="ARBA00023015"/>
    </source>
</evidence>
<dbReference type="InterPro" id="IPR036388">
    <property type="entry name" value="WH-like_DNA-bd_sf"/>
</dbReference>
<dbReference type="GO" id="GO:0003677">
    <property type="term" value="F:DNA binding"/>
    <property type="evidence" value="ECO:0007669"/>
    <property type="project" value="UniProtKB-KW"/>
</dbReference>
<evidence type="ECO:0000256" key="2">
    <source>
        <dbReference type="ARBA" id="ARBA00023125"/>
    </source>
</evidence>
<dbReference type="Pfam" id="PF12840">
    <property type="entry name" value="HTH_20"/>
    <property type="match status" value="1"/>
</dbReference>
<organism evidence="5">
    <name type="scientific">Herbaspirillum huttiense subsp. nephrolepidis</name>
    <dbReference type="NCBI Taxonomy" id="3075126"/>
    <lineage>
        <taxon>Bacteria</taxon>
        <taxon>Pseudomonadati</taxon>
        <taxon>Pseudomonadota</taxon>
        <taxon>Betaproteobacteria</taxon>
        <taxon>Burkholderiales</taxon>
        <taxon>Oxalobacteraceae</taxon>
        <taxon>Herbaspirillum</taxon>
    </lineage>
</organism>
<evidence type="ECO:0000259" key="4">
    <source>
        <dbReference type="PROSITE" id="PS50987"/>
    </source>
</evidence>
<sequence length="118" mass="12221">METGPVIAALAALAQESRLAIFRHLVQVGPAGSAASKIGEALAIAPSSLSFHMKELSHAGLVTSRQEGRFVIYAADYSRMNELLRFLTDNCCGGNPCTPVAACCEPSSGIAGEAAKPC</sequence>
<keyword evidence="3" id="KW-0804">Transcription</keyword>
<dbReference type="SUPFAM" id="SSF46785">
    <property type="entry name" value="Winged helix' DNA-binding domain"/>
    <property type="match status" value="1"/>
</dbReference>
<evidence type="ECO:0000313" key="5">
    <source>
        <dbReference type="EMBL" id="MDT0340359.1"/>
    </source>
</evidence>